<organism evidence="2 3">
    <name type="scientific">Handelsmanbacteria sp. (strain RIFCSPLOWO2_12_FULL_64_10)</name>
    <dbReference type="NCBI Taxonomy" id="1817868"/>
    <lineage>
        <taxon>Bacteria</taxon>
        <taxon>Candidatus Handelsmaniibacteriota</taxon>
    </lineage>
</organism>
<protein>
    <submittedName>
        <fullName evidence="2">Uncharacterized protein</fullName>
    </submittedName>
</protein>
<evidence type="ECO:0000313" key="3">
    <source>
        <dbReference type="Proteomes" id="UP000178606"/>
    </source>
</evidence>
<sequence>MLGTIFFIALLVGLKLLEVIFRKITEAKHRDRLGQGDVRIIEEEAPPAVSAVEPPPRAGGPYLPYEETAEEIFGDYIKLRKRVAEPKRPEARPVARPRPRPAPARPIPVTEIVEDAVVLAEPRAAASAPSRRRAAMSAEEARRAFIASLIFGPPKSRARGAGSR</sequence>
<reference evidence="2 3" key="1">
    <citation type="journal article" date="2016" name="Nat. Commun.">
        <title>Thousands of microbial genomes shed light on interconnected biogeochemical processes in an aquifer system.</title>
        <authorList>
            <person name="Anantharaman K."/>
            <person name="Brown C.T."/>
            <person name="Hug L.A."/>
            <person name="Sharon I."/>
            <person name="Castelle C.J."/>
            <person name="Probst A.J."/>
            <person name="Thomas B.C."/>
            <person name="Singh A."/>
            <person name="Wilkins M.J."/>
            <person name="Karaoz U."/>
            <person name="Brodie E.L."/>
            <person name="Williams K.H."/>
            <person name="Hubbard S.S."/>
            <person name="Banfield J.F."/>
        </authorList>
    </citation>
    <scope>NUCLEOTIDE SEQUENCE [LARGE SCALE GENOMIC DNA]</scope>
    <source>
        <strain evidence="3">RIFCSPLOWO2_12_FULL_64_10</strain>
    </source>
</reference>
<name>A0A1F6CL87_HANXR</name>
<accession>A0A1F6CL87</accession>
<comment type="caution">
    <text evidence="2">The sequence shown here is derived from an EMBL/GenBank/DDBJ whole genome shotgun (WGS) entry which is preliminary data.</text>
</comment>
<feature type="region of interest" description="Disordered" evidence="1">
    <location>
        <begin position="86"/>
        <end position="107"/>
    </location>
</feature>
<evidence type="ECO:0000256" key="1">
    <source>
        <dbReference type="SAM" id="MobiDB-lite"/>
    </source>
</evidence>
<gene>
    <name evidence="2" type="ORF">A3F84_02215</name>
</gene>
<proteinExistence type="predicted"/>
<dbReference type="EMBL" id="MFKF01000216">
    <property type="protein sequence ID" value="OGG49999.1"/>
    <property type="molecule type" value="Genomic_DNA"/>
</dbReference>
<evidence type="ECO:0000313" key="2">
    <source>
        <dbReference type="EMBL" id="OGG49999.1"/>
    </source>
</evidence>
<dbReference type="Proteomes" id="UP000178606">
    <property type="component" value="Unassembled WGS sequence"/>
</dbReference>
<dbReference type="AlphaFoldDB" id="A0A1F6CL87"/>